<keyword evidence="2" id="KW-0614">Plasmid</keyword>
<dbReference type="EMBL" id="MW012677">
    <property type="protein sequence ID" value="QWY91744.1"/>
    <property type="molecule type" value="Genomic_DNA"/>
</dbReference>
<geneLocation type="plasmid" evidence="2">
    <name>pAPT110</name>
</geneLocation>
<sequence length="854" mass="98015">MNRSLVFFLYKCKKIVIAKKGVDKVPLKSKEPRLDFPIEAITNNFLFTTSNDVWVGYKLAHQVFPLNNLDFFKEYIEDGKGVFEQDTFDYHFMNIPEYFDLDEQIEATIDNLVKGSFADLGETYFRQAGDILKDEVQMNKYSTYLFIRFTAPIQVANPMEYIELFKEVGRKAINALTGVHVPVSQLYRAYQGLENKIYKDLSNFKNVERMDPRTIGRLFYYFFHRANTRLPERTLLPEEMTEGIIENNTGYMTIEQLDKTHYLAFLPLISLPTSMFGSAIIQNLQDSLSTTIETHVKVTFRHPDKDKRDVHKRRKRIYEQDKEQTQVDGILDEDEVILFGEERLHELSKKIRSKERRLCRMTTTFVLSADSKQALEEKIKELEFVLDGTDYKLYRPLVDQLTLFNQCLIGAKSQFKSYEHVVSTGYVADLGMDLEKEIGNRYGMPLGRVITAKKFKSVQQALSLSSKIVWFFPNLTKKAIEGAQYTNGNTLIIGPPGQGKSVLVKYIFLWLTFLGQKILYIDPKNETVLFFKRALDKFGHIPEFKALYQRINFVSLSSEERYRGMLDPLLFLPREEAIQTARNVLENFGEVTTDSHTASDKKTLILDSVNAVMKGKGKKHLTKVIEVIREKDPKLANLISGHNVGLGKILLGNDYSEPIRFENQINVLGTQGLKIPTQAEIDSGRLNNEQIAGMSIMEVIMKMTTIFSTDKTEDAAIIFDEAKGFEDTAQGRFLIEGSLRQGRANMTDIYLVTQAFMDYDKEDKKELLSYKFAFRPNQKEAQKKVLEFFGMDTNPANIQLINELKSGTCLFQDHRGRSQPIAIDVLFDSWLMAVSSTNKEDEATQMALAMEQGS</sequence>
<dbReference type="PIRSF" id="PIRSF015040">
    <property type="entry name" value="ATPase_SAG2001_prd"/>
    <property type="match status" value="1"/>
</dbReference>
<dbReference type="InterPro" id="IPR051162">
    <property type="entry name" value="T4SS_component"/>
</dbReference>
<dbReference type="CDD" id="cd01127">
    <property type="entry name" value="TrwB_TraG_TraD_VirD4"/>
    <property type="match status" value="1"/>
</dbReference>
<dbReference type="Pfam" id="PF12846">
    <property type="entry name" value="AAA_10"/>
    <property type="match status" value="1"/>
</dbReference>
<dbReference type="PANTHER" id="PTHR30121:SF6">
    <property type="entry name" value="SLR6007 PROTEIN"/>
    <property type="match status" value="1"/>
</dbReference>
<dbReference type="InterPro" id="IPR003593">
    <property type="entry name" value="AAA+_ATPase"/>
</dbReference>
<reference evidence="2" key="1">
    <citation type="journal article" date="2021" name="Int. J. Food Microbiol.">
        <title>Industrial dog food is a vehicle of multidrug-resistant enterococci carrying virulence genes often linked to human infections.</title>
        <authorList>
            <person name="Finisterra L."/>
            <person name="Duarte B."/>
            <person name="Peixe L."/>
            <person name="Novais C."/>
            <person name="Freitas A.R."/>
        </authorList>
    </citation>
    <scope>NUCLEOTIDE SEQUENCE</scope>
    <source>
        <plasmid evidence="2">pAPT110</plasmid>
    </source>
</reference>
<dbReference type="InterPro" id="IPR016628">
    <property type="entry name" value="ATPase_SAG2001_prd"/>
</dbReference>
<dbReference type="SUPFAM" id="SSF52540">
    <property type="entry name" value="P-loop containing nucleoside triphosphate hydrolases"/>
    <property type="match status" value="1"/>
</dbReference>
<proteinExistence type="predicted"/>
<dbReference type="InterPro" id="IPR027417">
    <property type="entry name" value="P-loop_NTPase"/>
</dbReference>
<evidence type="ECO:0000259" key="1">
    <source>
        <dbReference type="SMART" id="SM00382"/>
    </source>
</evidence>
<organism evidence="2">
    <name type="scientific">Enterococcus faecalis</name>
    <name type="common">Streptococcus faecalis</name>
    <dbReference type="NCBI Taxonomy" id="1351"/>
    <lineage>
        <taxon>Bacteria</taxon>
        <taxon>Bacillati</taxon>
        <taxon>Bacillota</taxon>
        <taxon>Bacilli</taxon>
        <taxon>Lactobacillales</taxon>
        <taxon>Enterococcaceae</taxon>
        <taxon>Enterococcus</taxon>
    </lineage>
</organism>
<dbReference type="PANTHER" id="PTHR30121">
    <property type="entry name" value="UNCHARACTERIZED PROTEIN YJGR-RELATED"/>
    <property type="match status" value="1"/>
</dbReference>
<accession>A0A8F3EP74</accession>
<dbReference type="SMART" id="SM00382">
    <property type="entry name" value="AAA"/>
    <property type="match status" value="1"/>
</dbReference>
<dbReference type="AlphaFoldDB" id="A0A8F3EP74"/>
<protein>
    <submittedName>
        <fullName evidence="2">Type VI secretion protein</fullName>
    </submittedName>
</protein>
<name>A0A8F3EP74_ENTFL</name>
<dbReference type="Gene3D" id="3.40.50.300">
    <property type="entry name" value="P-loop containing nucleotide triphosphate hydrolases"/>
    <property type="match status" value="2"/>
</dbReference>
<evidence type="ECO:0000313" key="2">
    <source>
        <dbReference type="EMBL" id="QWY91744.1"/>
    </source>
</evidence>
<feature type="domain" description="AAA+ ATPase" evidence="1">
    <location>
        <begin position="486"/>
        <end position="650"/>
    </location>
</feature>